<proteinExistence type="predicted"/>
<sequence>MHGYKLEGDLVAKLVAMYTCFLWLVMHQRILTNVERERRHLSSVRLCQLCRNEDEDTDHILCRCPRAYSTWFRLVSLDKRDDFVTANLQEWMVANLKTPNRYGINDDKWPIRFVVVYLQLWKRRCSLLLDDKFVEKKDFLTQCGRLMRSLATVRSCSSSCVRSMKRCFTFGILDIRKQWWNRTRLYMVNSLVFSIGQLLAREWDVISRHIGRMANNVTDGLARICRGAPVGTMLFQEPQLVVVVALSKD</sequence>
<accession>A0ABR2GCM1</accession>
<protein>
    <recommendedName>
        <fullName evidence="1">Reverse transcriptase zinc-binding domain-containing protein</fullName>
    </recommendedName>
</protein>
<evidence type="ECO:0000313" key="3">
    <source>
        <dbReference type="Proteomes" id="UP001472677"/>
    </source>
</evidence>
<keyword evidence="3" id="KW-1185">Reference proteome</keyword>
<name>A0ABR2GCM1_9ROSI</name>
<dbReference type="InterPro" id="IPR026960">
    <property type="entry name" value="RVT-Znf"/>
</dbReference>
<dbReference type="Pfam" id="PF13966">
    <property type="entry name" value="zf-RVT"/>
    <property type="match status" value="1"/>
</dbReference>
<feature type="domain" description="Reverse transcriptase zinc-binding" evidence="1">
    <location>
        <begin position="15"/>
        <end position="71"/>
    </location>
</feature>
<gene>
    <name evidence="2" type="ORF">V6N12_050197</name>
</gene>
<dbReference type="Proteomes" id="UP001472677">
    <property type="component" value="Unassembled WGS sequence"/>
</dbReference>
<comment type="caution">
    <text evidence="2">The sequence shown here is derived from an EMBL/GenBank/DDBJ whole genome shotgun (WGS) entry which is preliminary data.</text>
</comment>
<organism evidence="2 3">
    <name type="scientific">Hibiscus sabdariffa</name>
    <name type="common">roselle</name>
    <dbReference type="NCBI Taxonomy" id="183260"/>
    <lineage>
        <taxon>Eukaryota</taxon>
        <taxon>Viridiplantae</taxon>
        <taxon>Streptophyta</taxon>
        <taxon>Embryophyta</taxon>
        <taxon>Tracheophyta</taxon>
        <taxon>Spermatophyta</taxon>
        <taxon>Magnoliopsida</taxon>
        <taxon>eudicotyledons</taxon>
        <taxon>Gunneridae</taxon>
        <taxon>Pentapetalae</taxon>
        <taxon>rosids</taxon>
        <taxon>malvids</taxon>
        <taxon>Malvales</taxon>
        <taxon>Malvaceae</taxon>
        <taxon>Malvoideae</taxon>
        <taxon>Hibiscus</taxon>
    </lineage>
</organism>
<dbReference type="EMBL" id="JBBPBM010000001">
    <property type="protein sequence ID" value="KAK8600341.1"/>
    <property type="molecule type" value="Genomic_DNA"/>
</dbReference>
<reference evidence="2 3" key="1">
    <citation type="journal article" date="2024" name="G3 (Bethesda)">
        <title>Genome assembly of Hibiscus sabdariffa L. provides insights into metabolisms of medicinal natural products.</title>
        <authorList>
            <person name="Kim T."/>
        </authorList>
    </citation>
    <scope>NUCLEOTIDE SEQUENCE [LARGE SCALE GENOMIC DNA]</scope>
    <source>
        <strain evidence="2">TK-2024</strain>
        <tissue evidence="2">Old leaves</tissue>
    </source>
</reference>
<evidence type="ECO:0000259" key="1">
    <source>
        <dbReference type="Pfam" id="PF13966"/>
    </source>
</evidence>
<evidence type="ECO:0000313" key="2">
    <source>
        <dbReference type="EMBL" id="KAK8600341.1"/>
    </source>
</evidence>